<evidence type="ECO:0000259" key="6">
    <source>
        <dbReference type="Pfam" id="PF24809"/>
    </source>
</evidence>
<evidence type="ECO:0000256" key="5">
    <source>
        <dbReference type="SAM" id="MobiDB-lite"/>
    </source>
</evidence>
<feature type="domain" description="Nephrocystin 3-like N-terminal" evidence="7">
    <location>
        <begin position="493"/>
        <end position="665"/>
    </location>
</feature>
<dbReference type="InterPro" id="IPR002110">
    <property type="entry name" value="Ankyrin_rpt"/>
</dbReference>
<feature type="repeat" description="ANK" evidence="3">
    <location>
        <begin position="1038"/>
        <end position="1071"/>
    </location>
</feature>
<dbReference type="Pfam" id="PF24883">
    <property type="entry name" value="NPHP3_N"/>
    <property type="match status" value="1"/>
</dbReference>
<feature type="repeat" description="ANK" evidence="3">
    <location>
        <begin position="1284"/>
        <end position="1316"/>
    </location>
</feature>
<dbReference type="PROSITE" id="PS50088">
    <property type="entry name" value="ANK_REPEAT"/>
    <property type="match status" value="7"/>
</dbReference>
<keyword evidence="2 3" id="KW-0040">ANK repeat</keyword>
<dbReference type="Pfam" id="PF00023">
    <property type="entry name" value="Ank"/>
    <property type="match status" value="2"/>
</dbReference>
<dbReference type="InterPro" id="IPR056125">
    <property type="entry name" value="DUF7708"/>
</dbReference>
<dbReference type="SUPFAM" id="SSF48403">
    <property type="entry name" value="Ankyrin repeat"/>
    <property type="match status" value="2"/>
</dbReference>
<dbReference type="Gene3D" id="1.25.40.20">
    <property type="entry name" value="Ankyrin repeat-containing domain"/>
    <property type="match status" value="6"/>
</dbReference>
<dbReference type="Gene3D" id="3.40.50.300">
    <property type="entry name" value="P-loop containing nucleotide triphosphate hydrolases"/>
    <property type="match status" value="1"/>
</dbReference>
<feature type="region of interest" description="Disordered" evidence="5">
    <location>
        <begin position="1"/>
        <end position="41"/>
    </location>
</feature>
<evidence type="ECO:0000313" key="8">
    <source>
        <dbReference type="EMBL" id="KAL0631921.1"/>
    </source>
</evidence>
<evidence type="ECO:0000256" key="4">
    <source>
        <dbReference type="SAM" id="Coils"/>
    </source>
</evidence>
<dbReference type="SMART" id="SM00248">
    <property type="entry name" value="ANK"/>
    <property type="match status" value="13"/>
</dbReference>
<dbReference type="InterPro" id="IPR056884">
    <property type="entry name" value="NPHP3-like_N"/>
</dbReference>
<reference evidence="8 9" key="1">
    <citation type="submission" date="2024-02" db="EMBL/GenBank/DDBJ databases">
        <title>Discinaceae phylogenomics.</title>
        <authorList>
            <person name="Dirks A.C."/>
            <person name="James T.Y."/>
        </authorList>
    </citation>
    <scope>NUCLEOTIDE SEQUENCE [LARGE SCALE GENOMIC DNA]</scope>
    <source>
        <strain evidence="8 9">ACD0624</strain>
    </source>
</reference>
<feature type="coiled-coil region" evidence="4">
    <location>
        <begin position="423"/>
        <end position="468"/>
    </location>
</feature>
<dbReference type="PROSITE" id="PS50297">
    <property type="entry name" value="ANK_REP_REGION"/>
    <property type="match status" value="3"/>
</dbReference>
<feature type="compositionally biased region" description="Low complexity" evidence="5">
    <location>
        <begin position="1"/>
        <end position="15"/>
    </location>
</feature>
<evidence type="ECO:0000313" key="9">
    <source>
        <dbReference type="Proteomes" id="UP001447188"/>
    </source>
</evidence>
<comment type="caution">
    <text evidence="8">The sequence shown here is derived from an EMBL/GenBank/DDBJ whole genome shotgun (WGS) entry which is preliminary data.</text>
</comment>
<feature type="domain" description="DUF7708" evidence="6">
    <location>
        <begin position="272"/>
        <end position="382"/>
    </location>
</feature>
<sequence length="1485" mass="159067">MLRSSLSRPSSPSVVKVGSASDGSSTGCLRRPGKISRAKSRLKKLFSRKTTPAPTPVVGPTRISSAPVTPAIIGHPTVSGTQAPGSIAAGLGDISRILIPGPMSAIDLTVTTASVQTPIPALGTSVPLNQTKDIATPLPGPSSVEGPVSTVNAASSTSPAPIAMPGGADPAATGNTVLGNPVSAPSPIIAANTVLRSSLPPWEAALAKLSPEDQQAMNISSLSGLDKLDTLNQVLEATKKKRDLCREKQWKFVWKGETIILRDVADKLLVWVDKFKAIGDVAVSFDPSHAALPWAGFRFLLQVALDDGQKMGALLVGLETIANLMGRCLIYESLYITSLAGRFEGTIIELYAHILRYLIRASYYYTKNTAIRIAISTFDTTQGSLLDDINAQEVIVVRTAGFAELECKRSADERLNAQIASLAGDLDQRIKEKSAELEKLLREFTMPIVRVQSDLQVLRDGLEDAERTGILLWLSTAEYATHHLHAKKGRVDGTGQWLFRRDSFQKWQTSSASTILWLHGIPGAGKTKLTSSVIDHVLHRCAGTGMDEAFAYFYCKRDETGWSDPAEVMRSLVKQLSCPEGGWQLRKEVVTVYGSRKQSGFASGRLVFTESLDLVVSLVNTYSQTTIVVDALDECDPFNRNEFLHALGTIISNSSSLVKIFVSSRDDSDIVLRLEDVPNLSIRARDNEEDIQRFVREEVTRRINDKELLRGKVSKELKEKIISTLTEGSDGMFLWVDLQIKQICSMKVVYDIESRLGQLPETLEMTYTEIYKQIQSQPGSSPQLATDALMWVMCSRIPLSPDQLATLLSFGSAAANGLDADGLFNLCQNLLTLNDERNVVRFAHLSIREFLEARYFTVTDAHIMASKMCLSYLMNRTNLMEIRKHPPLRYNGCSAIMYPAIYWATHIQQCLDQQGGVELSELLIDFLNTTAIDWHDVMATQQLNDNDQTRMTQQLYNNDQTRRAIYNLSFKPLHALHVACYFGFGERICRFWKIGSCDVNSENSGGCTMLYIASENRYVWIVAFLLLNGANSNAQGGYYGNPLQAAAAEAGNEKTVALLLESGADVNVRGGYYGNALQAAATQACNEKTVALLLESGADVNAQGDGSNGNALQAAARKAGNEKTVALLLESGADVNAQSWKYGNALQAAAGEAGNEKTVALLLERGADVNSQSGEYGNALQQAAAQVGNEKTVALLLERGADVDAQGNGSNGSALQAAAGKAGNEKTVALLLKSGADVNFEGVQVGDVYVNALVIAAGATGNERTVALLLESGANVNARGDRVYGNALQRAASKAGNEKTVALLLESGANVNAEGGFSGNALVVAAREAGNEKTVALLLENGADGKGGFGGDPLHVAAAQAGNEKTVALLLESGADVNSQDDFGRNALVFAAAQVGNEKTVALLLESGADVNSQSGEYGSTLQAAAAKVGNEKTVALLLESGADVNSQSGEYEDELKALQAAAAQAHNERALAMLSQLCGIPMAT</sequence>
<organism evidence="8 9">
    <name type="scientific">Discina gigas</name>
    <dbReference type="NCBI Taxonomy" id="1032678"/>
    <lineage>
        <taxon>Eukaryota</taxon>
        <taxon>Fungi</taxon>
        <taxon>Dikarya</taxon>
        <taxon>Ascomycota</taxon>
        <taxon>Pezizomycotina</taxon>
        <taxon>Pezizomycetes</taxon>
        <taxon>Pezizales</taxon>
        <taxon>Discinaceae</taxon>
        <taxon>Discina</taxon>
    </lineage>
</organism>
<accession>A0ABR3G7Y8</accession>
<dbReference type="Pfam" id="PF24809">
    <property type="entry name" value="DUF7708"/>
    <property type="match status" value="1"/>
</dbReference>
<feature type="repeat" description="ANK" evidence="3">
    <location>
        <begin position="1176"/>
        <end position="1208"/>
    </location>
</feature>
<keyword evidence="1" id="KW-0677">Repeat</keyword>
<protein>
    <submittedName>
        <fullName evidence="8">Uncharacterized protein</fullName>
    </submittedName>
</protein>
<feature type="compositionally biased region" description="Basic residues" evidence="5">
    <location>
        <begin position="31"/>
        <end position="41"/>
    </location>
</feature>
<feature type="repeat" description="ANK" evidence="3">
    <location>
        <begin position="1349"/>
        <end position="1382"/>
    </location>
</feature>
<feature type="repeat" description="ANK" evidence="3">
    <location>
        <begin position="1107"/>
        <end position="1140"/>
    </location>
</feature>
<dbReference type="InterPro" id="IPR036770">
    <property type="entry name" value="Ankyrin_rpt-contain_sf"/>
</dbReference>
<dbReference type="Proteomes" id="UP001447188">
    <property type="component" value="Unassembled WGS sequence"/>
</dbReference>
<name>A0ABR3G7Y8_9PEZI</name>
<dbReference type="EMBL" id="JBBBZM010000200">
    <property type="protein sequence ID" value="KAL0631921.1"/>
    <property type="molecule type" value="Genomic_DNA"/>
</dbReference>
<dbReference type="PANTHER" id="PTHR24198:SF165">
    <property type="entry name" value="ANKYRIN REPEAT-CONTAINING PROTEIN-RELATED"/>
    <property type="match status" value="1"/>
</dbReference>
<gene>
    <name evidence="8" type="ORF">Q9L58_009206</name>
</gene>
<evidence type="ECO:0000259" key="7">
    <source>
        <dbReference type="Pfam" id="PF24883"/>
    </source>
</evidence>
<feature type="repeat" description="ANK" evidence="3">
    <location>
        <begin position="1383"/>
        <end position="1416"/>
    </location>
</feature>
<keyword evidence="9" id="KW-1185">Reference proteome</keyword>
<proteinExistence type="predicted"/>
<dbReference type="PANTHER" id="PTHR24198">
    <property type="entry name" value="ANKYRIN REPEAT AND PROTEIN KINASE DOMAIN-CONTAINING PROTEIN"/>
    <property type="match status" value="1"/>
</dbReference>
<dbReference type="InterPro" id="IPR027417">
    <property type="entry name" value="P-loop_NTPase"/>
</dbReference>
<keyword evidence="4" id="KW-0175">Coiled coil</keyword>
<feature type="repeat" description="ANK" evidence="3">
    <location>
        <begin position="1418"/>
        <end position="1450"/>
    </location>
</feature>
<dbReference type="Pfam" id="PF12796">
    <property type="entry name" value="Ank_2"/>
    <property type="match status" value="3"/>
</dbReference>
<evidence type="ECO:0000256" key="3">
    <source>
        <dbReference type="PROSITE-ProRule" id="PRU00023"/>
    </source>
</evidence>
<evidence type="ECO:0000256" key="1">
    <source>
        <dbReference type="ARBA" id="ARBA00022737"/>
    </source>
</evidence>
<evidence type="ECO:0000256" key="2">
    <source>
        <dbReference type="ARBA" id="ARBA00023043"/>
    </source>
</evidence>